<evidence type="ECO:0000256" key="1">
    <source>
        <dbReference type="SAM" id="Phobius"/>
    </source>
</evidence>
<keyword evidence="1" id="KW-0812">Transmembrane</keyword>
<evidence type="ECO:0000313" key="3">
    <source>
        <dbReference type="Proteomes" id="UP000218113"/>
    </source>
</evidence>
<protein>
    <submittedName>
        <fullName evidence="2">Uncharacterized protein</fullName>
    </submittedName>
</protein>
<sequence length="173" mass="19401">MTLGKLSPITRLKVLIFQSPVTALSWGILFGLAVFMISTPIDEFIPRFVIADSLVYARVAFNISQGLGSTYNLLVPTNGYHPLWLLMHIPFYWGADSISSRALLIQSLGIHGGRKRHCLVCSDQTRYQERFSGWSLGSIVRGFRLEFLCTLLRNGNSAGHVRMGHLLLFCLPF</sequence>
<gene>
    <name evidence="2" type="ORF">COB67_04280</name>
</gene>
<feature type="transmembrane region" description="Helical" evidence="1">
    <location>
        <begin position="12"/>
        <end position="37"/>
    </location>
</feature>
<reference evidence="3" key="1">
    <citation type="submission" date="2017-08" db="EMBL/GenBank/DDBJ databases">
        <title>A dynamic microbial community with high functional redundancy inhabits the cold, oxic subseafloor aquifer.</title>
        <authorList>
            <person name="Tully B.J."/>
            <person name="Wheat C.G."/>
            <person name="Glazer B.T."/>
            <person name="Huber J.A."/>
        </authorList>
    </citation>
    <scope>NUCLEOTIDE SEQUENCE [LARGE SCALE GENOMIC DNA]</scope>
</reference>
<name>A0A2A4T8P4_9DELT</name>
<keyword evidence="1" id="KW-0472">Membrane</keyword>
<dbReference type="Proteomes" id="UP000218113">
    <property type="component" value="Unassembled WGS sequence"/>
</dbReference>
<dbReference type="AlphaFoldDB" id="A0A2A4T8P4"/>
<accession>A0A2A4T8P4</accession>
<comment type="caution">
    <text evidence="2">The sequence shown here is derived from an EMBL/GenBank/DDBJ whole genome shotgun (WGS) entry which is preliminary data.</text>
</comment>
<proteinExistence type="predicted"/>
<evidence type="ECO:0000313" key="2">
    <source>
        <dbReference type="EMBL" id="PCI29377.1"/>
    </source>
</evidence>
<organism evidence="2 3">
    <name type="scientific">SAR324 cluster bacterium</name>
    <dbReference type="NCBI Taxonomy" id="2024889"/>
    <lineage>
        <taxon>Bacteria</taxon>
        <taxon>Deltaproteobacteria</taxon>
        <taxon>SAR324 cluster</taxon>
    </lineage>
</organism>
<keyword evidence="1" id="KW-1133">Transmembrane helix</keyword>
<dbReference type="EMBL" id="NVSR01000015">
    <property type="protein sequence ID" value="PCI29377.1"/>
    <property type="molecule type" value="Genomic_DNA"/>
</dbReference>